<evidence type="ECO:0000313" key="2">
    <source>
        <dbReference type="EMBL" id="PNH18942.1"/>
    </source>
</evidence>
<feature type="domain" description="Zinc-ribbon" evidence="1">
    <location>
        <begin position="6"/>
        <end position="25"/>
    </location>
</feature>
<name>A0A2J8B2E0_9FIRM</name>
<sequence>MSRILCPECGTKISDKATKCPHCGFQSADPKRPISEQDKYEMVPIFEYDIEEWQPNRGELSIISYEDNRSLIQYFGKWENIKVKLPAIAEVIGAMADKDHIMVAKMDSYVKDLIDKGIYRFTIDKQGEILPTIRNADGFVKQVRLEDMALTPNLIQSLNNLSTHAVMAQILDEIEYVVDAIREIHVELQNDRLAMAEGARDKLMQARLIQDAKLREAAMLDVIHSATDAKRVLMRNFSQNMYHITEHSQKSDFQMMLEFKGEKDVSRKAIDAFQALVYITNSVQTECEVYAMLGEYEPCKECLEEFKSFIVENKLNERDTLLLLNENSSQKRIEVVDQFTDIAARITAFDPKAQIEYSVHNLLTVETEHTGGDYDEQ</sequence>
<organism evidence="2 3">
    <name type="scientific">Mageeibacillus indolicus</name>
    <dbReference type="NCBI Taxonomy" id="884684"/>
    <lineage>
        <taxon>Bacteria</taxon>
        <taxon>Bacillati</taxon>
        <taxon>Bacillota</taxon>
        <taxon>Clostridia</taxon>
        <taxon>Eubacteriales</taxon>
        <taxon>Oscillospiraceae</taxon>
        <taxon>Mageeibacillus</taxon>
    </lineage>
</organism>
<dbReference type="Proteomes" id="UP000236394">
    <property type="component" value="Unassembled WGS sequence"/>
</dbReference>
<protein>
    <recommendedName>
        <fullName evidence="1">Zinc-ribbon domain-containing protein</fullName>
    </recommendedName>
</protein>
<dbReference type="RefSeq" id="WP_102892545.1">
    <property type="nucleotide sequence ID" value="NZ_NBZD01000002.1"/>
</dbReference>
<evidence type="ECO:0000313" key="3">
    <source>
        <dbReference type="Proteomes" id="UP000236394"/>
    </source>
</evidence>
<gene>
    <name evidence="2" type="ORF">B7R76_05210</name>
</gene>
<evidence type="ECO:0000259" key="1">
    <source>
        <dbReference type="Pfam" id="PF13240"/>
    </source>
</evidence>
<dbReference type="EMBL" id="NBZD01000002">
    <property type="protein sequence ID" value="PNH18942.1"/>
    <property type="molecule type" value="Genomic_DNA"/>
</dbReference>
<reference evidence="3" key="1">
    <citation type="submission" date="2017-04" db="EMBL/GenBank/DDBJ databases">
        <authorList>
            <person name="Bumgarner R.E."/>
            <person name="Fredricks D.N."/>
            <person name="Srinivasan S."/>
        </authorList>
    </citation>
    <scope>NUCLEOTIDE SEQUENCE [LARGE SCALE GENOMIC DNA]</scope>
    <source>
        <strain evidence="3">KA00405</strain>
    </source>
</reference>
<dbReference type="Pfam" id="PF13240">
    <property type="entry name" value="Zn_Ribbon_1"/>
    <property type="match status" value="1"/>
</dbReference>
<dbReference type="AlphaFoldDB" id="A0A2J8B2E0"/>
<proteinExistence type="predicted"/>
<accession>A0A2J8B2E0</accession>
<dbReference type="InterPro" id="IPR026870">
    <property type="entry name" value="Zinc_ribbon_dom"/>
</dbReference>
<comment type="caution">
    <text evidence="2">The sequence shown here is derived from an EMBL/GenBank/DDBJ whole genome shotgun (WGS) entry which is preliminary data.</text>
</comment>